<accession>A0AA48L6F3</accession>
<dbReference type="GeneID" id="85496771"/>
<dbReference type="EMBL" id="AP028216">
    <property type="protein sequence ID" value="BEI92901.1"/>
    <property type="molecule type" value="Genomic_DNA"/>
</dbReference>
<feature type="chain" id="PRO_5041424958" description="Alpha/beta-hydrolase" evidence="2">
    <location>
        <begin position="30"/>
        <end position="283"/>
    </location>
</feature>
<feature type="region of interest" description="Disordered" evidence="1">
    <location>
        <begin position="245"/>
        <end position="270"/>
    </location>
</feature>
<dbReference type="AlphaFoldDB" id="A0AA48L6F3"/>
<evidence type="ECO:0000256" key="2">
    <source>
        <dbReference type="SAM" id="SignalP"/>
    </source>
</evidence>
<reference evidence="3" key="1">
    <citation type="journal article" date="2023" name="BMC Genomics">
        <title>Chromosome-level genome assemblies of Cutaneotrichosporon spp. (Trichosporonales, Basidiomycota) reveal imbalanced evolution between nucleotide sequences and chromosome synteny.</title>
        <authorList>
            <person name="Kobayashi Y."/>
            <person name="Kayamori A."/>
            <person name="Aoki K."/>
            <person name="Shiwa Y."/>
            <person name="Matsutani M."/>
            <person name="Fujita N."/>
            <person name="Sugita T."/>
            <person name="Iwasaki W."/>
            <person name="Tanaka N."/>
            <person name="Takashima M."/>
        </authorList>
    </citation>
    <scope>NUCLEOTIDE SEQUENCE</scope>
    <source>
        <strain evidence="3">HIS019</strain>
    </source>
</reference>
<organism evidence="3 4">
    <name type="scientific">Cutaneotrichosporon cavernicola</name>
    <dbReference type="NCBI Taxonomy" id="279322"/>
    <lineage>
        <taxon>Eukaryota</taxon>
        <taxon>Fungi</taxon>
        <taxon>Dikarya</taxon>
        <taxon>Basidiomycota</taxon>
        <taxon>Agaricomycotina</taxon>
        <taxon>Tremellomycetes</taxon>
        <taxon>Trichosporonales</taxon>
        <taxon>Trichosporonaceae</taxon>
        <taxon>Cutaneotrichosporon</taxon>
    </lineage>
</organism>
<protein>
    <recommendedName>
        <fullName evidence="5">Alpha/beta-hydrolase</fullName>
    </recommendedName>
</protein>
<dbReference type="Proteomes" id="UP001233271">
    <property type="component" value="Chromosome 5"/>
</dbReference>
<evidence type="ECO:0000256" key="1">
    <source>
        <dbReference type="SAM" id="MobiDB-lite"/>
    </source>
</evidence>
<proteinExistence type="predicted"/>
<dbReference type="KEGG" id="ccac:CcaHIS019_0505290"/>
<evidence type="ECO:0000313" key="3">
    <source>
        <dbReference type="EMBL" id="BEI92901.1"/>
    </source>
</evidence>
<name>A0AA48L6F3_9TREE</name>
<evidence type="ECO:0008006" key="5">
    <source>
        <dbReference type="Google" id="ProtNLM"/>
    </source>
</evidence>
<evidence type="ECO:0000313" key="4">
    <source>
        <dbReference type="Proteomes" id="UP001233271"/>
    </source>
</evidence>
<keyword evidence="2" id="KW-0732">Signal</keyword>
<sequence>MAWQAPWQALRPALRPAAALLATRSLVAGFSTSTTALNNTVQTTCTRWVVRPASPSASRECPTPLVLVRTPGLSYPAANPCTQETWKVWADMFALRGYTTVEVDVSVTTGHQGLVDEAVTTGHEGLAEKEAKDIGGPVKQAADALDGQLRRLGIPFAPVIVASGPACLVAQAYVSDYRASGLVLIEPPPDQDPRVQVATSGAKAAGGEASKAFAWPRFRFEPHFPILVMSPPQAEGDVRASRLGQEALEEPGGRGVSVMVEKDGPRGEETRMDVERWLDWSGY</sequence>
<gene>
    <name evidence="3" type="ORF">CcaverHIS019_0505290</name>
</gene>
<feature type="signal peptide" evidence="2">
    <location>
        <begin position="1"/>
        <end position="29"/>
    </location>
</feature>
<dbReference type="RefSeq" id="XP_060458166.1">
    <property type="nucleotide sequence ID" value="XM_060601698.1"/>
</dbReference>
<keyword evidence="4" id="KW-1185">Reference proteome</keyword>
<feature type="compositionally biased region" description="Basic and acidic residues" evidence="1">
    <location>
        <begin position="260"/>
        <end position="270"/>
    </location>
</feature>